<dbReference type="InterPro" id="IPR000209">
    <property type="entry name" value="Peptidase_S8/S53_dom"/>
</dbReference>
<keyword evidence="11" id="KW-1185">Reference proteome</keyword>
<sequence>MSIRADYSIISSESLNKARHIVASGRKKQSVRAGYLLGCSLAALLVALGPVAAEEDGLRPEQSPSTIDASGRPLTAADFRTWDAYKGDWGLRAINAAEAYARGFTGLDVPVAVVDTGIDPNHPKFTGRISDASRNFWLPEFVAPNGQSSETIVVDVNNHGTHVSGTVGASPRGGEMMGVAFESQILSLNAIASKNDLDIIHARYGQHVTGTSTSAAIEYAIDQGARVLNGSYGPVYPQRRNQDGTPNKDYVLFNQQYFFNEDDYESILKGAKKDLLFVFSAGNDFRDQPKIALNPYGNALFPYIKPSNALTNVYDINGGGISANLETNFSNVNGYIIAVVATDENNKIARFSNRCGVAAAWCIAAPGVKIYSTVPGGGYDSYQGTSMAAPHVAGAAAVLRQAFPFLTAPQIAETMFTTATPLGDRAIYGWGLLNLGKAIDGPGQFTADWTVNTTYNGQAYYGTFANAISGVGGLTKIGAGTLELSGDNTYAGGTQVYGGSLAVWRDRNLGADGTGLTLGNGGRLRVLADGFATARPITLDGDGGLRIDSGSSTFASVITDGSEPGFLLKDGSGTAVLTAANTYAGGTSVRAGTLALTATSRLVSPVSVGPDGGFANAGLASGGVANAGTLANTGTINGGLSNTGRTQNAGVITGGVSNGGILATSGTISGGLSNAGLVQNTGAIAGGVSNSGTLATSGTIAGGLTNTGTMLASAGRIDGAIANKAGTVTVAGAVASDGTFANAAGATLAVSGTGAYSLAGPLTNAGAVTVAQNASLTAPAGLSNAGLVASDGVLTTDLTNSGTARLSGQLNGALTNTGSLLFTGPLAGLTSLTNAGPLDLGGTALTLASLAGTASGVIGNGALTVSGSTDSTYAGAILESTSPTRLTKAGSGTLKLTGTGRFSGPTTIQAGTLSLNGLWASPVTVAAAGTLRGIGTVAGPVTVAGALRPGNSPGTLTVLGPVAFASGSLFGLDIDGIGTGTGAGRYARLLALGPSGAVAANGTLAPVLRGITGDATNAYTPALGQRFGVLTAQAGLTGAFTGLAQPTAGLAAGTRFDALYRATGLDLVVTPAAYGNLAGLGLTQTGNAQAVGAALDAARPAAGTRPDPDRARVFDALYAAGPATLPGGLASLSGQAYGDAVMADLAARRLVTDTIDRHLRGQGGGAASLSAGDPGLGPNRSALQMRGAAGAPDQPLASGEGRVWAEALYGFGARASDRAAGGAALDAGGLVLGVDRQVASGHGADTLVGGAFSYLRETGTGRGQGFGLGRSAADSYGGTLYASTRLGAVILRGTAGLSYADGRIDRTVALGTGVSRASGLASGWDAGVSGFAGYALATGLPVELVPEVGVSYDRLTRARVAERGGLASQSFATAGLDGARVLVGGRLASLEVEGTAGLRLEGRAYWAHELADTFATVRSSLFGVPFATRTSALGRDGAVLGVSLTGPVAEGVLLSLSYTGDVRPGANAQVVSAGLQARW</sequence>
<dbReference type="SUPFAM" id="SSF51126">
    <property type="entry name" value="Pectin lyase-like"/>
    <property type="match status" value="1"/>
</dbReference>
<dbReference type="Pfam" id="PF03797">
    <property type="entry name" value="Autotransporter"/>
    <property type="match status" value="1"/>
</dbReference>
<feature type="active site" description="Charge relay system" evidence="6 7">
    <location>
        <position position="115"/>
    </location>
</feature>
<dbReference type="EMBL" id="FNHS01000034">
    <property type="protein sequence ID" value="SDO66425.1"/>
    <property type="molecule type" value="Genomic_DNA"/>
</dbReference>
<reference evidence="11" key="1">
    <citation type="submission" date="2016-10" db="EMBL/GenBank/DDBJ databases">
        <authorList>
            <person name="Varghese N."/>
            <person name="Submissions S."/>
        </authorList>
    </citation>
    <scope>NUCLEOTIDE SEQUENCE [LARGE SCALE GENOMIC DNA]</scope>
    <source>
        <strain evidence="11">BL47</strain>
    </source>
</reference>
<dbReference type="GO" id="GO:0006508">
    <property type="term" value="P:proteolysis"/>
    <property type="evidence" value="ECO:0007669"/>
    <property type="project" value="UniProtKB-KW"/>
</dbReference>
<protein>
    <submittedName>
        <fullName evidence="10">Autotransporter-associated beta strand repeat-containing protein</fullName>
    </submittedName>
</protein>
<feature type="active site" description="Charge relay system" evidence="6 7">
    <location>
        <position position="159"/>
    </location>
</feature>
<evidence type="ECO:0000259" key="9">
    <source>
        <dbReference type="PROSITE" id="PS51208"/>
    </source>
</evidence>
<evidence type="ECO:0000256" key="4">
    <source>
        <dbReference type="ARBA" id="ARBA00022801"/>
    </source>
</evidence>
<evidence type="ECO:0000313" key="10">
    <source>
        <dbReference type="EMBL" id="SDO66425.1"/>
    </source>
</evidence>
<evidence type="ECO:0000256" key="1">
    <source>
        <dbReference type="ARBA" id="ARBA00011073"/>
    </source>
</evidence>
<comment type="similarity">
    <text evidence="1 7">Belongs to the peptidase S8 family.</text>
</comment>
<dbReference type="InterPro" id="IPR022398">
    <property type="entry name" value="Peptidase_S8_His-AS"/>
</dbReference>
<dbReference type="PROSITE" id="PS00136">
    <property type="entry name" value="SUBTILASE_ASP"/>
    <property type="match status" value="1"/>
</dbReference>
<dbReference type="InterPro" id="IPR013425">
    <property type="entry name" value="Autotrns_rpt"/>
</dbReference>
<dbReference type="InterPro" id="IPR023828">
    <property type="entry name" value="Peptidase_S8_Ser-AS"/>
</dbReference>
<dbReference type="Proteomes" id="UP000198704">
    <property type="component" value="Unassembled WGS sequence"/>
</dbReference>
<feature type="domain" description="Autotransporter" evidence="9">
    <location>
        <begin position="1196"/>
        <end position="1479"/>
    </location>
</feature>
<accession>A0A1H0LE89</accession>
<dbReference type="PROSITE" id="PS51892">
    <property type="entry name" value="SUBTILASE"/>
    <property type="match status" value="1"/>
</dbReference>
<dbReference type="InterPro" id="IPR034061">
    <property type="entry name" value="Peptidases_S8_Autotransporter"/>
</dbReference>
<dbReference type="PROSITE" id="PS00138">
    <property type="entry name" value="SUBTILASE_SER"/>
    <property type="match status" value="1"/>
</dbReference>
<evidence type="ECO:0000256" key="3">
    <source>
        <dbReference type="ARBA" id="ARBA00022729"/>
    </source>
</evidence>
<dbReference type="STRING" id="582672.SAMN05216360_13416"/>
<dbReference type="SMART" id="SM00869">
    <property type="entry name" value="Autotransporter"/>
    <property type="match status" value="1"/>
</dbReference>
<dbReference type="InterPro" id="IPR050131">
    <property type="entry name" value="Peptidase_S8_subtilisin-like"/>
</dbReference>
<dbReference type="InterPro" id="IPR023827">
    <property type="entry name" value="Peptidase_S8_Asp-AS"/>
</dbReference>
<dbReference type="SUPFAM" id="SSF52743">
    <property type="entry name" value="Subtilisin-like"/>
    <property type="match status" value="1"/>
</dbReference>
<dbReference type="NCBIfam" id="TIGR02601">
    <property type="entry name" value="autotrns_rpt"/>
    <property type="match status" value="3"/>
</dbReference>
<keyword evidence="2 7" id="KW-0645">Protease</keyword>
<feature type="region of interest" description="Disordered" evidence="8">
    <location>
        <begin position="1162"/>
        <end position="1197"/>
    </location>
</feature>
<dbReference type="InterPro" id="IPR015500">
    <property type="entry name" value="Peptidase_S8_subtilisin-rel"/>
</dbReference>
<evidence type="ECO:0000256" key="7">
    <source>
        <dbReference type="PROSITE-ProRule" id="PRU01240"/>
    </source>
</evidence>
<evidence type="ECO:0000256" key="2">
    <source>
        <dbReference type="ARBA" id="ARBA00022670"/>
    </source>
</evidence>
<evidence type="ECO:0000313" key="11">
    <source>
        <dbReference type="Proteomes" id="UP000198704"/>
    </source>
</evidence>
<feature type="active site" description="Charge relay system" evidence="6 7">
    <location>
        <position position="386"/>
    </location>
</feature>
<dbReference type="PROSITE" id="PS51208">
    <property type="entry name" value="AUTOTRANSPORTER"/>
    <property type="match status" value="1"/>
</dbReference>
<evidence type="ECO:0000256" key="8">
    <source>
        <dbReference type="SAM" id="MobiDB-lite"/>
    </source>
</evidence>
<dbReference type="InterPro" id="IPR036852">
    <property type="entry name" value="Peptidase_S8/S53_dom_sf"/>
</dbReference>
<dbReference type="Gene3D" id="2.40.128.130">
    <property type="entry name" value="Autotransporter beta-domain"/>
    <property type="match status" value="1"/>
</dbReference>
<dbReference type="SUPFAM" id="SSF103515">
    <property type="entry name" value="Autotransporter"/>
    <property type="match status" value="1"/>
</dbReference>
<dbReference type="Gene3D" id="3.40.50.200">
    <property type="entry name" value="Peptidase S8/S53 domain"/>
    <property type="match status" value="1"/>
</dbReference>
<feature type="non-terminal residue" evidence="10">
    <location>
        <position position="1479"/>
    </location>
</feature>
<dbReference type="OrthoDB" id="9816306at2"/>
<dbReference type="InterPro" id="IPR005546">
    <property type="entry name" value="Autotransporte_beta"/>
</dbReference>
<gene>
    <name evidence="10" type="ORF">SAMN05216360_13416</name>
</gene>
<dbReference type="RefSeq" id="WP_091722931.1">
    <property type="nucleotide sequence ID" value="NZ_FNHS01000034.1"/>
</dbReference>
<dbReference type="InterPro" id="IPR036709">
    <property type="entry name" value="Autotransporte_beta_dom_sf"/>
</dbReference>
<evidence type="ECO:0000256" key="5">
    <source>
        <dbReference type="ARBA" id="ARBA00022825"/>
    </source>
</evidence>
<name>A0A1H0LE89_9HYPH</name>
<keyword evidence="3" id="KW-0732">Signal</keyword>
<dbReference type="PROSITE" id="PS00137">
    <property type="entry name" value="SUBTILASE_HIS"/>
    <property type="match status" value="1"/>
</dbReference>
<dbReference type="Pfam" id="PF12951">
    <property type="entry name" value="PATR"/>
    <property type="match status" value="3"/>
</dbReference>
<dbReference type="CDD" id="cd04848">
    <property type="entry name" value="Peptidases_S8_Autotransporter_serine_protease_like"/>
    <property type="match status" value="1"/>
</dbReference>
<dbReference type="Pfam" id="PF00082">
    <property type="entry name" value="Peptidase_S8"/>
    <property type="match status" value="1"/>
</dbReference>
<dbReference type="GO" id="GO:0004252">
    <property type="term" value="F:serine-type endopeptidase activity"/>
    <property type="evidence" value="ECO:0007669"/>
    <property type="project" value="UniProtKB-UniRule"/>
</dbReference>
<keyword evidence="4 7" id="KW-0378">Hydrolase</keyword>
<dbReference type="PRINTS" id="PR00723">
    <property type="entry name" value="SUBTILISIN"/>
</dbReference>
<evidence type="ECO:0000256" key="6">
    <source>
        <dbReference type="PIRSR" id="PIRSR615500-1"/>
    </source>
</evidence>
<dbReference type="InterPro" id="IPR011050">
    <property type="entry name" value="Pectin_lyase_fold/virulence"/>
</dbReference>
<organism evidence="10 11">
    <name type="scientific">Methylobacterium phyllostachyos</name>
    <dbReference type="NCBI Taxonomy" id="582672"/>
    <lineage>
        <taxon>Bacteria</taxon>
        <taxon>Pseudomonadati</taxon>
        <taxon>Pseudomonadota</taxon>
        <taxon>Alphaproteobacteria</taxon>
        <taxon>Hyphomicrobiales</taxon>
        <taxon>Methylobacteriaceae</taxon>
        <taxon>Methylobacterium</taxon>
    </lineage>
</organism>
<proteinExistence type="inferred from homology"/>
<keyword evidence="5 7" id="KW-0720">Serine protease</keyword>
<feature type="compositionally biased region" description="Low complexity" evidence="8">
    <location>
        <begin position="1167"/>
        <end position="1177"/>
    </location>
</feature>
<dbReference type="PANTHER" id="PTHR43806:SF11">
    <property type="entry name" value="CEREVISIN-RELATED"/>
    <property type="match status" value="1"/>
</dbReference>
<dbReference type="PANTHER" id="PTHR43806">
    <property type="entry name" value="PEPTIDASE S8"/>
    <property type="match status" value="1"/>
</dbReference>